<organism evidence="1 2">
    <name type="scientific">Coemansia aciculifera</name>
    <dbReference type="NCBI Taxonomy" id="417176"/>
    <lineage>
        <taxon>Eukaryota</taxon>
        <taxon>Fungi</taxon>
        <taxon>Fungi incertae sedis</taxon>
        <taxon>Zoopagomycota</taxon>
        <taxon>Kickxellomycotina</taxon>
        <taxon>Kickxellomycetes</taxon>
        <taxon>Kickxellales</taxon>
        <taxon>Kickxellaceae</taxon>
        <taxon>Coemansia</taxon>
    </lineage>
</organism>
<reference evidence="1" key="1">
    <citation type="submission" date="2022-07" db="EMBL/GenBank/DDBJ databases">
        <title>Phylogenomic reconstructions and comparative analyses of Kickxellomycotina fungi.</title>
        <authorList>
            <person name="Reynolds N.K."/>
            <person name="Stajich J.E."/>
            <person name="Barry K."/>
            <person name="Grigoriev I.V."/>
            <person name="Crous P."/>
            <person name="Smith M.E."/>
        </authorList>
    </citation>
    <scope>NUCLEOTIDE SEQUENCE</scope>
    <source>
        <strain evidence="1">CBS 190363</strain>
    </source>
</reference>
<dbReference type="Proteomes" id="UP001139981">
    <property type="component" value="Unassembled WGS sequence"/>
</dbReference>
<name>A0ACC1M3A3_9FUNG</name>
<keyword evidence="2" id="KW-1185">Reference proteome</keyword>
<accession>A0ACC1M3A3</accession>
<gene>
    <name evidence="1" type="ORF">IWW38_002864</name>
</gene>
<protein>
    <submittedName>
        <fullName evidence="1">Uncharacterized protein</fullName>
    </submittedName>
</protein>
<evidence type="ECO:0000313" key="1">
    <source>
        <dbReference type="EMBL" id="KAJ2893435.1"/>
    </source>
</evidence>
<dbReference type="EMBL" id="JANBVB010000543">
    <property type="protein sequence ID" value="KAJ2893435.1"/>
    <property type="molecule type" value="Genomic_DNA"/>
</dbReference>
<evidence type="ECO:0000313" key="2">
    <source>
        <dbReference type="Proteomes" id="UP001139981"/>
    </source>
</evidence>
<sequence>MAAESIITSVNPQTTFARAHGDSSGDFLPSRVFLNVRGRRLVLDRDTLNHLPDSLLNTMFPNGMLHIGRGYGGYGYGGGSGEYSYYRGGDDDDAAEQTFVDFDPDMLEYVLRAYSETLDYDLLGPSRALQRNNDGQATGFALANSGDDHNNNNNESENKASSNDDSSDNNPGWLSYGADGKASIVGNAMPAPGTSTASAVAKSADASVPNDSTSTFTDTGSHVNSSSGATQSTSSSAVLNYMRFVADVPTHAASSQSPARGVAAPVETSVAYYDRNPLVVLREELDYFVVPSSGRTRGDVSEVPGFTLEMAKTRCGELLVEDDSVFEPLERTMQRNQEKWKSKVNAEGASDEAQALQSASVIEQQLIDMLCLAGFPRDARWGCRRVEPSKTSVTSLLTVPLDESADQSRMIAAQKLLLFYKKPARKCWWEGEDVNAGDNEHKIDLKLWCRRTWTLELVLI</sequence>
<proteinExistence type="predicted"/>
<comment type="caution">
    <text evidence="1">The sequence shown here is derived from an EMBL/GenBank/DDBJ whole genome shotgun (WGS) entry which is preliminary data.</text>
</comment>